<dbReference type="PROSITE" id="PS51219">
    <property type="entry name" value="DPCK"/>
    <property type="match status" value="1"/>
</dbReference>
<dbReference type="InterPro" id="IPR001977">
    <property type="entry name" value="Depp_CoAkinase"/>
</dbReference>
<reference evidence="8 9" key="1">
    <citation type="submission" date="2014-04" db="EMBL/GenBank/DDBJ databases">
        <title>Evolutionary Origins and Diversification of the Mycorrhizal Mutualists.</title>
        <authorList>
            <consortium name="DOE Joint Genome Institute"/>
            <consortium name="Mycorrhizal Genomics Consortium"/>
            <person name="Kohler A."/>
            <person name="Kuo A."/>
            <person name="Nagy L.G."/>
            <person name="Floudas D."/>
            <person name="Copeland A."/>
            <person name="Barry K.W."/>
            <person name="Cichocki N."/>
            <person name="Veneault-Fourrey C."/>
            <person name="LaButti K."/>
            <person name="Lindquist E.A."/>
            <person name="Lipzen A."/>
            <person name="Lundell T."/>
            <person name="Morin E."/>
            <person name="Murat C."/>
            <person name="Riley R."/>
            <person name="Ohm R."/>
            <person name="Sun H."/>
            <person name="Tunlid A."/>
            <person name="Henrissat B."/>
            <person name="Grigoriev I.V."/>
            <person name="Hibbett D.S."/>
            <person name="Martin F."/>
        </authorList>
    </citation>
    <scope>NUCLEOTIDE SEQUENCE [LARGE SCALE GENOMIC DNA]</scope>
    <source>
        <strain evidence="8 9">Koide BX008</strain>
    </source>
</reference>
<evidence type="ECO:0000256" key="3">
    <source>
        <dbReference type="ARBA" id="ARBA00022679"/>
    </source>
</evidence>
<dbReference type="EMBL" id="KN818233">
    <property type="protein sequence ID" value="KIL67048.1"/>
    <property type="molecule type" value="Genomic_DNA"/>
</dbReference>
<dbReference type="PANTHER" id="PTHR10695:SF46">
    <property type="entry name" value="BIFUNCTIONAL COENZYME A SYNTHASE-RELATED"/>
    <property type="match status" value="1"/>
</dbReference>
<dbReference type="OrthoDB" id="247245at2759"/>
<dbReference type="NCBIfam" id="TIGR00152">
    <property type="entry name" value="dephospho-CoA kinase"/>
    <property type="match status" value="1"/>
</dbReference>
<keyword evidence="7" id="KW-0173">Coenzyme A biosynthesis</keyword>
<accession>A0A0C2XDZ5</accession>
<evidence type="ECO:0000256" key="7">
    <source>
        <dbReference type="ARBA" id="ARBA00022993"/>
    </source>
</evidence>
<evidence type="ECO:0000313" key="9">
    <source>
        <dbReference type="Proteomes" id="UP000054549"/>
    </source>
</evidence>
<evidence type="ECO:0000256" key="5">
    <source>
        <dbReference type="ARBA" id="ARBA00022777"/>
    </source>
</evidence>
<dbReference type="FunFam" id="3.40.50.300:FF:000991">
    <property type="entry name" value="Dephospho-CoA kinase"/>
    <property type="match status" value="1"/>
</dbReference>
<evidence type="ECO:0000256" key="1">
    <source>
        <dbReference type="ARBA" id="ARBA00009018"/>
    </source>
</evidence>
<protein>
    <recommendedName>
        <fullName evidence="10">Dephospho-CoA kinase</fullName>
    </recommendedName>
</protein>
<keyword evidence="9" id="KW-1185">Reference proteome</keyword>
<keyword evidence="2" id="KW-0963">Cytoplasm</keyword>
<dbReference type="GO" id="GO:0015937">
    <property type="term" value="P:coenzyme A biosynthetic process"/>
    <property type="evidence" value="ECO:0007669"/>
    <property type="project" value="UniProtKB-KW"/>
</dbReference>
<keyword evidence="3" id="KW-0808">Transferase</keyword>
<dbReference type="Pfam" id="PF01121">
    <property type="entry name" value="CoaE"/>
    <property type="match status" value="1"/>
</dbReference>
<dbReference type="CDD" id="cd02022">
    <property type="entry name" value="DPCK"/>
    <property type="match status" value="1"/>
</dbReference>
<dbReference type="InterPro" id="IPR027417">
    <property type="entry name" value="P-loop_NTPase"/>
</dbReference>
<evidence type="ECO:0000256" key="4">
    <source>
        <dbReference type="ARBA" id="ARBA00022741"/>
    </source>
</evidence>
<organism evidence="8 9">
    <name type="scientific">Amanita muscaria (strain Koide BX008)</name>
    <dbReference type="NCBI Taxonomy" id="946122"/>
    <lineage>
        <taxon>Eukaryota</taxon>
        <taxon>Fungi</taxon>
        <taxon>Dikarya</taxon>
        <taxon>Basidiomycota</taxon>
        <taxon>Agaricomycotina</taxon>
        <taxon>Agaricomycetes</taxon>
        <taxon>Agaricomycetidae</taxon>
        <taxon>Agaricales</taxon>
        <taxon>Pluteineae</taxon>
        <taxon>Amanitaceae</taxon>
        <taxon>Amanita</taxon>
    </lineage>
</organism>
<dbReference type="STRING" id="946122.A0A0C2XDZ5"/>
<name>A0A0C2XDZ5_AMAMK</name>
<dbReference type="InParanoid" id="A0A0C2XDZ5"/>
<comment type="similarity">
    <text evidence="1">Belongs to the CoaE family.</text>
</comment>
<proteinExistence type="inferred from homology"/>
<dbReference type="GO" id="GO:0004140">
    <property type="term" value="F:dephospho-CoA kinase activity"/>
    <property type="evidence" value="ECO:0007669"/>
    <property type="project" value="InterPro"/>
</dbReference>
<dbReference type="PANTHER" id="PTHR10695">
    <property type="entry name" value="DEPHOSPHO-COA KINASE-RELATED"/>
    <property type="match status" value="1"/>
</dbReference>
<keyword evidence="5" id="KW-0418">Kinase</keyword>
<evidence type="ECO:0000313" key="8">
    <source>
        <dbReference type="EMBL" id="KIL67048.1"/>
    </source>
</evidence>
<sequence length="194" mass="21749">MLGGIATGKSTVSRLLQTKHHIPVIDADVLARQVVEPGKCAYRKVVREFGTSILLPSGQIDRKKLGEIVFNDESKRKRLNGIVHPAVTWAMVVEVVKHWWKGSRWVVLDVPLLIEGGLYKWVGEVVVVYCPPEVQLERLQTRDGLSADEAQRRISAQLSIEAKIGYAQVVVDNRGGVDELEEQVRSYVISRNSR</sequence>
<dbReference type="Gene3D" id="3.40.50.300">
    <property type="entry name" value="P-loop containing nucleotide triphosphate hydrolases"/>
    <property type="match status" value="1"/>
</dbReference>
<dbReference type="Proteomes" id="UP000054549">
    <property type="component" value="Unassembled WGS sequence"/>
</dbReference>
<evidence type="ECO:0000256" key="6">
    <source>
        <dbReference type="ARBA" id="ARBA00022840"/>
    </source>
</evidence>
<gene>
    <name evidence="8" type="ORF">M378DRAFT_177534</name>
</gene>
<evidence type="ECO:0000256" key="2">
    <source>
        <dbReference type="ARBA" id="ARBA00022490"/>
    </source>
</evidence>
<dbReference type="FunCoup" id="A0A0C2XDZ5">
    <property type="interactions" value="234"/>
</dbReference>
<dbReference type="HAMAP" id="MF_00376">
    <property type="entry name" value="Dephospho_CoA_kinase"/>
    <property type="match status" value="1"/>
</dbReference>
<dbReference type="SUPFAM" id="SSF52540">
    <property type="entry name" value="P-loop containing nucleoside triphosphate hydrolases"/>
    <property type="match status" value="1"/>
</dbReference>
<dbReference type="GO" id="GO:0005524">
    <property type="term" value="F:ATP binding"/>
    <property type="evidence" value="ECO:0007669"/>
    <property type="project" value="UniProtKB-KW"/>
</dbReference>
<evidence type="ECO:0008006" key="10">
    <source>
        <dbReference type="Google" id="ProtNLM"/>
    </source>
</evidence>
<keyword evidence="4" id="KW-0547">Nucleotide-binding</keyword>
<dbReference type="AlphaFoldDB" id="A0A0C2XDZ5"/>
<dbReference type="HOGENOM" id="CLU_057180_0_0_1"/>
<keyword evidence="6" id="KW-0067">ATP-binding</keyword>